<organism evidence="3 4">
    <name type="scientific">Geothrix edaphica</name>
    <dbReference type="NCBI Taxonomy" id="2927976"/>
    <lineage>
        <taxon>Bacteria</taxon>
        <taxon>Pseudomonadati</taxon>
        <taxon>Acidobacteriota</taxon>
        <taxon>Holophagae</taxon>
        <taxon>Holophagales</taxon>
        <taxon>Holophagaceae</taxon>
        <taxon>Geothrix</taxon>
    </lineage>
</organism>
<dbReference type="RefSeq" id="WP_285606736.1">
    <property type="nucleotide sequence ID" value="NZ_BSDC01000001.1"/>
</dbReference>
<feature type="domain" description="GIY-YIG" evidence="2">
    <location>
        <begin position="1"/>
        <end position="76"/>
    </location>
</feature>
<evidence type="ECO:0000313" key="3">
    <source>
        <dbReference type="EMBL" id="GLH66467.1"/>
    </source>
</evidence>
<dbReference type="InterPro" id="IPR000305">
    <property type="entry name" value="GIY-YIG_endonuc"/>
</dbReference>
<dbReference type="SUPFAM" id="SSF82771">
    <property type="entry name" value="GIY-YIG endonuclease"/>
    <property type="match status" value="1"/>
</dbReference>
<dbReference type="Gene3D" id="3.40.1440.10">
    <property type="entry name" value="GIY-YIG endonuclease"/>
    <property type="match status" value="1"/>
</dbReference>
<gene>
    <name evidence="3" type="ORF">GETHED_08310</name>
</gene>
<dbReference type="CDD" id="cd10456">
    <property type="entry name" value="GIY-YIG_UPF0213"/>
    <property type="match status" value="1"/>
</dbReference>
<sequence length="83" mass="9486">MTWWLYLLRCVDGTLYCGIALDVEARLQQHREGKGAKYTRGRGPLVLVYREACGSKAEALRRERTIKRLKRPAKEALIATGRP</sequence>
<proteinExistence type="inferred from homology"/>
<evidence type="ECO:0000259" key="2">
    <source>
        <dbReference type="PROSITE" id="PS50164"/>
    </source>
</evidence>
<name>A0ABQ5PVS5_9BACT</name>
<keyword evidence="4" id="KW-1185">Reference proteome</keyword>
<comment type="caution">
    <text evidence="3">The sequence shown here is derived from an EMBL/GenBank/DDBJ whole genome shotgun (WGS) entry which is preliminary data.</text>
</comment>
<dbReference type="EMBL" id="BSDC01000001">
    <property type="protein sequence ID" value="GLH66467.1"/>
    <property type="molecule type" value="Genomic_DNA"/>
</dbReference>
<reference evidence="3" key="1">
    <citation type="journal article" date="2023" name="Antonie Van Leeuwenhoek">
        <title>Mesoterricola silvestris gen. nov., sp. nov., Mesoterricola sediminis sp. nov., Geothrix oryzae sp. nov., Geothrix edaphica sp. nov., Geothrix rubra sp. nov., and Geothrix limicola sp. nov., six novel members of Acidobacteriota isolated from soils.</title>
        <authorList>
            <person name="Itoh H."/>
            <person name="Sugisawa Y."/>
            <person name="Mise K."/>
            <person name="Xu Z."/>
            <person name="Kuniyasu M."/>
            <person name="Ushijima N."/>
            <person name="Kawano K."/>
            <person name="Kobayashi E."/>
            <person name="Shiratori Y."/>
            <person name="Masuda Y."/>
            <person name="Senoo K."/>
        </authorList>
    </citation>
    <scope>NUCLEOTIDE SEQUENCE</scope>
    <source>
        <strain evidence="3">Red802</strain>
    </source>
</reference>
<dbReference type="PANTHER" id="PTHR34477:SF1">
    <property type="entry name" value="UPF0213 PROTEIN YHBQ"/>
    <property type="match status" value="1"/>
</dbReference>
<comment type="similarity">
    <text evidence="1">Belongs to the UPF0213 family.</text>
</comment>
<evidence type="ECO:0000256" key="1">
    <source>
        <dbReference type="ARBA" id="ARBA00007435"/>
    </source>
</evidence>
<protein>
    <recommendedName>
        <fullName evidence="2">GIY-YIG domain-containing protein</fullName>
    </recommendedName>
</protein>
<dbReference type="PROSITE" id="PS50164">
    <property type="entry name" value="GIY_YIG"/>
    <property type="match status" value="1"/>
</dbReference>
<dbReference type="Proteomes" id="UP001165044">
    <property type="component" value="Unassembled WGS sequence"/>
</dbReference>
<dbReference type="PANTHER" id="PTHR34477">
    <property type="entry name" value="UPF0213 PROTEIN YHBQ"/>
    <property type="match status" value="1"/>
</dbReference>
<dbReference type="InterPro" id="IPR050190">
    <property type="entry name" value="UPF0213_domain"/>
</dbReference>
<dbReference type="Pfam" id="PF01541">
    <property type="entry name" value="GIY-YIG"/>
    <property type="match status" value="1"/>
</dbReference>
<dbReference type="InterPro" id="IPR035901">
    <property type="entry name" value="GIY-YIG_endonuc_sf"/>
</dbReference>
<accession>A0ABQ5PVS5</accession>
<evidence type="ECO:0000313" key="4">
    <source>
        <dbReference type="Proteomes" id="UP001165044"/>
    </source>
</evidence>